<reference evidence="3 4" key="1">
    <citation type="submission" date="2024-01" db="EMBL/GenBank/DDBJ databases">
        <title>Complete genome of Cladobotryum mycophilum ATHUM6906.</title>
        <authorList>
            <person name="Christinaki A.C."/>
            <person name="Myridakis A.I."/>
            <person name="Kouvelis V.N."/>
        </authorList>
    </citation>
    <scope>NUCLEOTIDE SEQUENCE [LARGE SCALE GENOMIC DNA]</scope>
    <source>
        <strain evidence="3 4">ATHUM6906</strain>
    </source>
</reference>
<comment type="caution">
    <text evidence="3">The sequence shown here is derived from an EMBL/GenBank/DDBJ whole genome shotgun (WGS) entry which is preliminary data.</text>
</comment>
<evidence type="ECO:0000313" key="3">
    <source>
        <dbReference type="EMBL" id="KAK5997433.1"/>
    </source>
</evidence>
<feature type="compositionally biased region" description="Polar residues" evidence="1">
    <location>
        <begin position="173"/>
        <end position="188"/>
    </location>
</feature>
<keyword evidence="4" id="KW-1185">Reference proteome</keyword>
<feature type="region of interest" description="Disordered" evidence="1">
    <location>
        <begin position="402"/>
        <end position="430"/>
    </location>
</feature>
<feature type="compositionally biased region" description="Polar residues" evidence="1">
    <location>
        <begin position="687"/>
        <end position="713"/>
    </location>
</feature>
<accession>A0ABR0SZ45</accession>
<sequence>MWTSTSNAMAIYSGLPPVRPGAKLRRTPPKSSTAPSSPQAEYSSPPMSTENLDEFFGPAMDRPPSPERIRQVNQQMKQSYLQRHPGHRAAFSASSSISSLHSEFLGWEQSLDNLPIIRRPSVLSTEGKSPNRERDNSPTFSRNILHRRRGSKRENSINSSAASSLYSTDSSADNGSPGQKESFRTNLFSRRKPSRDDTSQKKFQISNPFNFKHVLHTDRETIPEVEVTKPSDMLAMNVTGFGMIKTHDISSLDNRVASNQAAFASEPRRFMRRIRSQEQLRAAPSLPTSPPRPPRSPTSPILPQSLLPIPPPRVSSRKAAYPDVNVHLANLSLVRPKTSGGFRHPQPFSPTHSLHDPMPLPISFHLPPTPPKRDDSDENDTTASIVKEAAWPLASPVTVSFESPLPDVPEEEEQNYQSRKSRLSIGSNSSIKGNQSAAVLRLLSKSQRPMSGTSETLGRHDLVAAHPIIVESSEEGHGFHFGIIEESWEDDIDYCYEHEAEANCDYQWERASLDTARDATLSRPEAHLPIGTAHSSPGLLSVSGFDMPALSPVSQASTGLGSEAVTPTSNPPMLGNFSLPRVGRTRIRASHASSFKESHGFTLSPSLLIPSEMHHQLLLTKVFRDSYTEDEELMAPEQMPVSQFDDDVNSSLSNKLSQWFHQRSSTSTTDTSSTSRTDSSGDRHHSANSSWSFLTRPTTSSTSVSKMTGSYTEATEPLPATHSLDRVVNDAQDATLSPTGDTVPELTPFAIPQSGKMSYHKAHASESLIRHEGLHSANGFESMRARRSRARTTSMSTQAPPVGQYSLFPRSYIRPTGDQI</sequence>
<dbReference type="Proteomes" id="UP001338125">
    <property type="component" value="Unassembled WGS sequence"/>
</dbReference>
<feature type="domain" description="CRIB" evidence="2">
    <location>
        <begin position="205"/>
        <end position="218"/>
    </location>
</feature>
<feature type="region of interest" description="Disordered" evidence="1">
    <location>
        <begin position="278"/>
        <end position="316"/>
    </location>
</feature>
<feature type="compositionally biased region" description="Low complexity" evidence="1">
    <location>
        <begin position="298"/>
        <end position="307"/>
    </location>
</feature>
<gene>
    <name evidence="3" type="ORF">PT974_02789</name>
</gene>
<organism evidence="3 4">
    <name type="scientific">Cladobotryum mycophilum</name>
    <dbReference type="NCBI Taxonomy" id="491253"/>
    <lineage>
        <taxon>Eukaryota</taxon>
        <taxon>Fungi</taxon>
        <taxon>Dikarya</taxon>
        <taxon>Ascomycota</taxon>
        <taxon>Pezizomycotina</taxon>
        <taxon>Sordariomycetes</taxon>
        <taxon>Hypocreomycetidae</taxon>
        <taxon>Hypocreales</taxon>
        <taxon>Hypocreaceae</taxon>
        <taxon>Cladobotryum</taxon>
    </lineage>
</organism>
<name>A0ABR0SZ45_9HYPO</name>
<feature type="region of interest" description="Disordered" evidence="1">
    <location>
        <begin position="659"/>
        <end position="722"/>
    </location>
</feature>
<evidence type="ECO:0000256" key="1">
    <source>
        <dbReference type="SAM" id="MobiDB-lite"/>
    </source>
</evidence>
<evidence type="ECO:0000313" key="4">
    <source>
        <dbReference type="Proteomes" id="UP001338125"/>
    </source>
</evidence>
<protein>
    <recommendedName>
        <fullName evidence="2">CRIB domain-containing protein</fullName>
    </recommendedName>
</protein>
<feature type="region of interest" description="Disordered" evidence="1">
    <location>
        <begin position="122"/>
        <end position="204"/>
    </location>
</feature>
<feature type="compositionally biased region" description="Low complexity" evidence="1">
    <location>
        <begin position="29"/>
        <end position="38"/>
    </location>
</feature>
<feature type="compositionally biased region" description="Pro residues" evidence="1">
    <location>
        <begin position="287"/>
        <end position="297"/>
    </location>
</feature>
<proteinExistence type="predicted"/>
<feature type="compositionally biased region" description="Polar residues" evidence="1">
    <location>
        <begin position="39"/>
        <end position="50"/>
    </location>
</feature>
<dbReference type="InterPro" id="IPR000095">
    <property type="entry name" value="CRIB_dom"/>
</dbReference>
<evidence type="ECO:0000259" key="2">
    <source>
        <dbReference type="PROSITE" id="PS50108"/>
    </source>
</evidence>
<dbReference type="PROSITE" id="PS50108">
    <property type="entry name" value="CRIB"/>
    <property type="match status" value="1"/>
</dbReference>
<dbReference type="EMBL" id="JAVFKD010000002">
    <property type="protein sequence ID" value="KAK5997433.1"/>
    <property type="molecule type" value="Genomic_DNA"/>
</dbReference>
<feature type="region of interest" description="Disordered" evidence="1">
    <location>
        <begin position="12"/>
        <end position="66"/>
    </location>
</feature>
<feature type="compositionally biased region" description="Low complexity" evidence="1">
    <location>
        <begin position="663"/>
        <end position="678"/>
    </location>
</feature>
<feature type="compositionally biased region" description="Low complexity" evidence="1">
    <location>
        <begin position="156"/>
        <end position="172"/>
    </location>
</feature>